<dbReference type="Pfam" id="PF23240">
    <property type="entry name" value="HAT_PRP39_N"/>
    <property type="match status" value="1"/>
</dbReference>
<evidence type="ECO:0000256" key="2">
    <source>
        <dbReference type="ARBA" id="ARBA00022664"/>
    </source>
</evidence>
<protein>
    <recommendedName>
        <fullName evidence="9">Pre-mRNA-processing factor 39</fullName>
    </recommendedName>
</protein>
<dbReference type="GO" id="GO:0000243">
    <property type="term" value="C:commitment complex"/>
    <property type="evidence" value="ECO:0007669"/>
    <property type="project" value="TreeGrafter"/>
</dbReference>
<dbReference type="Pfam" id="PF23241">
    <property type="entry name" value="HAT_PRP39_C"/>
    <property type="match status" value="1"/>
</dbReference>
<comment type="caution">
    <text evidence="7">The sequence shown here is derived from an EMBL/GenBank/DDBJ whole genome shotgun (WGS) entry which is preliminary data.</text>
</comment>
<evidence type="ECO:0000256" key="1">
    <source>
        <dbReference type="ARBA" id="ARBA00004123"/>
    </source>
</evidence>
<dbReference type="GO" id="GO:0005685">
    <property type="term" value="C:U1 snRNP"/>
    <property type="evidence" value="ECO:0007669"/>
    <property type="project" value="TreeGrafter"/>
</dbReference>
<name>A0A2P7Z692_9PEZI</name>
<keyword evidence="3" id="KW-0677">Repeat</keyword>
<evidence type="ECO:0000256" key="3">
    <source>
        <dbReference type="ARBA" id="ARBA00022737"/>
    </source>
</evidence>
<keyword evidence="4" id="KW-0508">mRNA splicing</keyword>
<dbReference type="Proteomes" id="UP000243723">
    <property type="component" value="Unassembled WGS sequence"/>
</dbReference>
<keyword evidence="2" id="KW-0507">mRNA processing</keyword>
<sequence>MADYGYGSDEDFTELKKLNSEVLANPDEFENWEKLVRAAESLEGGLHRNSSPQAISAARDVYDRFLAKFPLFFGYWKKYADLEFALSGSEAAEFVYERAVASVGISVDLWTNYCNFKVETSHEPDVNRELFERGAESVGLDFLAHPFWDKYIEFEERQEQPSRIFAILRRVIEIPLHQYARYFERYRSMAAQMPIHELAPEQTIRTLSEDSLRLAQMKGGSQADIERDMRSKLDQVHLDIFHRTQAETTKRWTYEQEIKRPYFHVTELDEAQLTNWHKYLDFEESEGDSRRITFLYERCVVTTAHYDDFWFRYARFMWSQDDKTEETRNIYERASCYYIPIARPEIRYQWALFEESCSRPDVAAAIYDGVLIEMPNHTDTITRYANLMLRQYSADEAAKVYREQLAQPDLSSETRGFVVSALAHLIYQTSCDVNAALQVFRLNKGSALDSESFWTGWLDFEHRLAVPKDSLGKYRSRVKDIYQTIRNDARLSQAEIKNLTKKYMEWLSERGDKGEAARDYLDLEALINGSAAIAPRAKEKLNGLGGSAKGGSNGL</sequence>
<dbReference type="SUPFAM" id="SSF48452">
    <property type="entry name" value="TPR-like"/>
    <property type="match status" value="1"/>
</dbReference>
<dbReference type="Gene3D" id="1.25.40.10">
    <property type="entry name" value="Tetratricopeptide repeat domain"/>
    <property type="match status" value="2"/>
</dbReference>
<dbReference type="PANTHER" id="PTHR17204:SF5">
    <property type="entry name" value="PRE-MRNA-PROCESSING FACTOR 39"/>
    <property type="match status" value="1"/>
</dbReference>
<dbReference type="STRING" id="40998.A0A2P7Z692"/>
<evidence type="ECO:0000256" key="4">
    <source>
        <dbReference type="ARBA" id="ARBA00023187"/>
    </source>
</evidence>
<gene>
    <name evidence="7" type="ORF">B9Z65_7266</name>
</gene>
<dbReference type="InterPro" id="IPR003107">
    <property type="entry name" value="HAT"/>
</dbReference>
<evidence type="ECO:0000313" key="8">
    <source>
        <dbReference type="Proteomes" id="UP000243723"/>
    </source>
</evidence>
<comment type="similarity">
    <text evidence="6">Belongs to the PRP39 family.</text>
</comment>
<keyword evidence="5" id="KW-0539">Nucleus</keyword>
<evidence type="ECO:0000313" key="7">
    <source>
        <dbReference type="EMBL" id="PSK43752.1"/>
    </source>
</evidence>
<dbReference type="GO" id="GO:0000395">
    <property type="term" value="P:mRNA 5'-splice site recognition"/>
    <property type="evidence" value="ECO:0007669"/>
    <property type="project" value="TreeGrafter"/>
</dbReference>
<evidence type="ECO:0000256" key="6">
    <source>
        <dbReference type="ARBA" id="ARBA00038019"/>
    </source>
</evidence>
<dbReference type="PANTHER" id="PTHR17204">
    <property type="entry name" value="PRE-MRNA PROCESSING PROTEIN PRP39-RELATED"/>
    <property type="match status" value="1"/>
</dbReference>
<dbReference type="AlphaFoldDB" id="A0A2P7Z692"/>
<dbReference type="OrthoDB" id="10265668at2759"/>
<dbReference type="GO" id="GO:0071004">
    <property type="term" value="C:U2-type prespliceosome"/>
    <property type="evidence" value="ECO:0007669"/>
    <property type="project" value="TreeGrafter"/>
</dbReference>
<keyword evidence="8" id="KW-1185">Reference proteome</keyword>
<comment type="subcellular location">
    <subcellularLocation>
        <location evidence="1">Nucleus</location>
    </subcellularLocation>
</comment>
<dbReference type="FunFam" id="1.25.40.10:FF:000451">
    <property type="entry name" value="mRNA splicing protein (Prp39), putative"/>
    <property type="match status" value="1"/>
</dbReference>
<accession>A0A2P7Z692</accession>
<evidence type="ECO:0008006" key="9">
    <source>
        <dbReference type="Google" id="ProtNLM"/>
    </source>
</evidence>
<reference evidence="7 8" key="1">
    <citation type="submission" date="2017-05" db="EMBL/GenBank/DDBJ databases">
        <title>Draft genome sequence of Elsinoe australis.</title>
        <authorList>
            <person name="Cheng Q."/>
        </authorList>
    </citation>
    <scope>NUCLEOTIDE SEQUENCE [LARGE SCALE GENOMIC DNA]</scope>
    <source>
        <strain evidence="7 8">NL1</strain>
    </source>
</reference>
<dbReference type="GO" id="GO:0030627">
    <property type="term" value="F:pre-mRNA 5'-splice site binding"/>
    <property type="evidence" value="ECO:0007669"/>
    <property type="project" value="TreeGrafter"/>
</dbReference>
<proteinExistence type="inferred from homology"/>
<dbReference type="InterPro" id="IPR059164">
    <property type="entry name" value="HAT_PRP39_C"/>
</dbReference>
<organism evidence="7 8">
    <name type="scientific">Elsinoe australis</name>
    <dbReference type="NCBI Taxonomy" id="40998"/>
    <lineage>
        <taxon>Eukaryota</taxon>
        <taxon>Fungi</taxon>
        <taxon>Dikarya</taxon>
        <taxon>Ascomycota</taxon>
        <taxon>Pezizomycotina</taxon>
        <taxon>Dothideomycetes</taxon>
        <taxon>Dothideomycetidae</taxon>
        <taxon>Myriangiales</taxon>
        <taxon>Elsinoaceae</taxon>
        <taxon>Elsinoe</taxon>
    </lineage>
</organism>
<dbReference type="InterPro" id="IPR011990">
    <property type="entry name" value="TPR-like_helical_dom_sf"/>
</dbReference>
<dbReference type="SMART" id="SM00386">
    <property type="entry name" value="HAT"/>
    <property type="match status" value="6"/>
</dbReference>
<dbReference type="EMBL" id="NHZQ01000305">
    <property type="protein sequence ID" value="PSK43752.1"/>
    <property type="molecule type" value="Genomic_DNA"/>
</dbReference>
<dbReference type="FunFam" id="1.25.40.10:FF:000064">
    <property type="entry name" value="Putative pre-mrna-processing factor 39"/>
    <property type="match status" value="1"/>
</dbReference>
<evidence type="ECO:0000256" key="5">
    <source>
        <dbReference type="ARBA" id="ARBA00023242"/>
    </source>
</evidence>